<reference evidence="2 3" key="1">
    <citation type="submission" date="2016-07" db="EMBL/GenBank/DDBJ databases">
        <title>Comparative genomics of the Campylobacter concisus group.</title>
        <authorList>
            <person name="Miller W.G."/>
            <person name="Yee E."/>
            <person name="Chapman M.H."/>
            <person name="Huynh S."/>
            <person name="Bono J.L."/>
            <person name="On S.L.W."/>
            <person name="StLeger J."/>
            <person name="Foster G."/>
            <person name="Parker C.T."/>
        </authorList>
    </citation>
    <scope>NUCLEOTIDE SEQUENCE [LARGE SCALE GENOMIC DNA]</scope>
    <source>
        <strain evidence="2 3">ATCC 33238</strain>
    </source>
</reference>
<sequence>MSENLEEKAGFEELLTKNDIKITPLRLEILHILHAAAAPLSYDEILAQIDANKTTFYRCMDLFEAKGIVLKSENNRKNFYELESGAKAYFVCDVCHKMTNIDMPRLKQNHVKSVVVKGVCDDCF</sequence>
<feature type="binding site" evidence="1">
    <location>
        <position position="95"/>
    </location>
    <ligand>
        <name>Zn(2+)</name>
        <dbReference type="ChEBI" id="CHEBI:29105"/>
    </ligand>
</feature>
<evidence type="ECO:0000313" key="2">
    <source>
        <dbReference type="EMBL" id="QCD47922.1"/>
    </source>
</evidence>
<dbReference type="Gene3D" id="1.10.10.10">
    <property type="entry name" value="Winged helix-like DNA-binding domain superfamily/Winged helix DNA-binding domain"/>
    <property type="match status" value="1"/>
</dbReference>
<dbReference type="AlphaFoldDB" id="A0A6G5QQU6"/>
<keyword evidence="1" id="KW-0862">Zinc</keyword>
<dbReference type="GO" id="GO:1900376">
    <property type="term" value="P:regulation of secondary metabolite biosynthetic process"/>
    <property type="evidence" value="ECO:0007669"/>
    <property type="project" value="TreeGrafter"/>
</dbReference>
<name>A0A6G5QQU6_CAMRE</name>
<evidence type="ECO:0000256" key="1">
    <source>
        <dbReference type="PIRSR" id="PIRSR602481-1"/>
    </source>
</evidence>
<evidence type="ECO:0000313" key="3">
    <source>
        <dbReference type="Proteomes" id="UP000502377"/>
    </source>
</evidence>
<dbReference type="Pfam" id="PF01475">
    <property type="entry name" value="FUR"/>
    <property type="match status" value="1"/>
</dbReference>
<protein>
    <submittedName>
        <fullName evidence="2">Transcriptional regulator, Fur family</fullName>
    </submittedName>
</protein>
<organism evidence="2 3">
    <name type="scientific">Campylobacter rectus</name>
    <name type="common">Wolinella recta</name>
    <dbReference type="NCBI Taxonomy" id="203"/>
    <lineage>
        <taxon>Bacteria</taxon>
        <taxon>Pseudomonadati</taxon>
        <taxon>Campylobacterota</taxon>
        <taxon>Epsilonproteobacteria</taxon>
        <taxon>Campylobacterales</taxon>
        <taxon>Campylobacteraceae</taxon>
        <taxon>Campylobacter</taxon>
    </lineage>
</organism>
<proteinExistence type="predicted"/>
<dbReference type="PANTHER" id="PTHR33202:SF6">
    <property type="entry name" value="ZINC UPTAKE REGULATION PROTEIN"/>
    <property type="match status" value="1"/>
</dbReference>
<dbReference type="EMBL" id="CP012543">
    <property type="protein sequence ID" value="QCD47922.1"/>
    <property type="molecule type" value="Genomic_DNA"/>
</dbReference>
<dbReference type="KEGG" id="crx:CRECT_2338"/>
<accession>A0A6G5QQU6</accession>
<dbReference type="RefSeq" id="WP_002944246.1">
    <property type="nucleotide sequence ID" value="NZ_CAJPTG010000052.1"/>
</dbReference>
<feature type="binding site" evidence="1">
    <location>
        <position position="92"/>
    </location>
    <ligand>
        <name>Zn(2+)</name>
        <dbReference type="ChEBI" id="CHEBI:29105"/>
    </ligand>
</feature>
<dbReference type="Proteomes" id="UP000502377">
    <property type="component" value="Chromosome"/>
</dbReference>
<dbReference type="GO" id="GO:0000976">
    <property type="term" value="F:transcription cis-regulatory region binding"/>
    <property type="evidence" value="ECO:0007669"/>
    <property type="project" value="TreeGrafter"/>
</dbReference>
<dbReference type="SUPFAM" id="SSF46785">
    <property type="entry name" value="Winged helix' DNA-binding domain"/>
    <property type="match status" value="1"/>
</dbReference>
<dbReference type="GO" id="GO:0045892">
    <property type="term" value="P:negative regulation of DNA-templated transcription"/>
    <property type="evidence" value="ECO:0007669"/>
    <property type="project" value="TreeGrafter"/>
</dbReference>
<gene>
    <name evidence="2" type="ORF">CRECT_2338</name>
</gene>
<dbReference type="InterPro" id="IPR036388">
    <property type="entry name" value="WH-like_DNA-bd_sf"/>
</dbReference>
<dbReference type="GO" id="GO:0008270">
    <property type="term" value="F:zinc ion binding"/>
    <property type="evidence" value="ECO:0007669"/>
    <property type="project" value="TreeGrafter"/>
</dbReference>
<dbReference type="InterPro" id="IPR036390">
    <property type="entry name" value="WH_DNA-bd_sf"/>
</dbReference>
<dbReference type="GO" id="GO:0005829">
    <property type="term" value="C:cytosol"/>
    <property type="evidence" value="ECO:0007669"/>
    <property type="project" value="TreeGrafter"/>
</dbReference>
<dbReference type="InterPro" id="IPR002481">
    <property type="entry name" value="FUR"/>
</dbReference>
<dbReference type="GO" id="GO:0003700">
    <property type="term" value="F:DNA-binding transcription factor activity"/>
    <property type="evidence" value="ECO:0007669"/>
    <property type="project" value="InterPro"/>
</dbReference>
<keyword evidence="1" id="KW-0479">Metal-binding</keyword>
<comment type="cofactor">
    <cofactor evidence="1">
        <name>Zn(2+)</name>
        <dbReference type="ChEBI" id="CHEBI:29105"/>
    </cofactor>
    <text evidence="1">Binds 1 zinc ion per subunit.</text>
</comment>
<dbReference type="PANTHER" id="PTHR33202">
    <property type="entry name" value="ZINC UPTAKE REGULATION PROTEIN"/>
    <property type="match status" value="1"/>
</dbReference>